<evidence type="ECO:0008006" key="4">
    <source>
        <dbReference type="Google" id="ProtNLM"/>
    </source>
</evidence>
<dbReference type="EMBL" id="NKXS01003570">
    <property type="protein sequence ID" value="PIN09255.1"/>
    <property type="molecule type" value="Genomic_DNA"/>
</dbReference>
<organism evidence="2 3">
    <name type="scientific">Handroanthus impetiginosus</name>
    <dbReference type="NCBI Taxonomy" id="429701"/>
    <lineage>
        <taxon>Eukaryota</taxon>
        <taxon>Viridiplantae</taxon>
        <taxon>Streptophyta</taxon>
        <taxon>Embryophyta</taxon>
        <taxon>Tracheophyta</taxon>
        <taxon>Spermatophyta</taxon>
        <taxon>Magnoliopsida</taxon>
        <taxon>eudicotyledons</taxon>
        <taxon>Gunneridae</taxon>
        <taxon>Pentapetalae</taxon>
        <taxon>asterids</taxon>
        <taxon>lamiids</taxon>
        <taxon>Lamiales</taxon>
        <taxon>Bignoniaceae</taxon>
        <taxon>Crescentiina</taxon>
        <taxon>Tabebuia alliance</taxon>
        <taxon>Handroanthus</taxon>
    </lineage>
</organism>
<dbReference type="AlphaFoldDB" id="A0A2G9GVM0"/>
<reference evidence="3" key="1">
    <citation type="journal article" date="2018" name="Gigascience">
        <title>Genome assembly of the Pink Ipe (Handroanthus impetiginosus, Bignoniaceae), a highly valued, ecologically keystone Neotropical timber forest tree.</title>
        <authorList>
            <person name="Silva-Junior O.B."/>
            <person name="Grattapaglia D."/>
            <person name="Novaes E."/>
            <person name="Collevatti R.G."/>
        </authorList>
    </citation>
    <scope>NUCLEOTIDE SEQUENCE [LARGE SCALE GENOMIC DNA]</scope>
    <source>
        <strain evidence="3">cv. UFG-1</strain>
    </source>
</reference>
<name>A0A2G9GVM0_9LAMI</name>
<comment type="caution">
    <text evidence="2">The sequence shown here is derived from an EMBL/GenBank/DDBJ whole genome shotgun (WGS) entry which is preliminary data.</text>
</comment>
<feature type="signal peptide" evidence="1">
    <location>
        <begin position="1"/>
        <end position="21"/>
    </location>
</feature>
<evidence type="ECO:0000313" key="3">
    <source>
        <dbReference type="Proteomes" id="UP000231279"/>
    </source>
</evidence>
<dbReference type="Proteomes" id="UP000231279">
    <property type="component" value="Unassembled WGS sequence"/>
</dbReference>
<evidence type="ECO:0000256" key="1">
    <source>
        <dbReference type="SAM" id="SignalP"/>
    </source>
</evidence>
<keyword evidence="3" id="KW-1185">Reference proteome</keyword>
<accession>A0A2G9GVM0</accession>
<sequence length="102" mass="11309">MGRSAILQLWGSLAIFQLCGSLAMPTSTTALCQNIVNTSNVKSTRDASTLMIYSSLPPSYDITTKYLNFALHKTTPTFFSKVLSTAKYTATKLLYTYIYFSL</sequence>
<feature type="chain" id="PRO_5013627844" description="Secreted protein" evidence="1">
    <location>
        <begin position="22"/>
        <end position="102"/>
    </location>
</feature>
<evidence type="ECO:0000313" key="2">
    <source>
        <dbReference type="EMBL" id="PIN09255.1"/>
    </source>
</evidence>
<proteinExistence type="predicted"/>
<keyword evidence="1" id="KW-0732">Signal</keyword>
<gene>
    <name evidence="2" type="ORF">CDL12_18157</name>
</gene>
<protein>
    <recommendedName>
        <fullName evidence="4">Secreted protein</fullName>
    </recommendedName>
</protein>